<name>A0A8H6RL61_9PEZI</name>
<dbReference type="EMBL" id="JABCIY010000103">
    <property type="protein sequence ID" value="KAF7192878.1"/>
    <property type="molecule type" value="Genomic_DNA"/>
</dbReference>
<comment type="caution">
    <text evidence="2">The sequence shown here is derived from an EMBL/GenBank/DDBJ whole genome shotgun (WGS) entry which is preliminary data.</text>
</comment>
<dbReference type="OrthoDB" id="10405467at2759"/>
<feature type="region of interest" description="Disordered" evidence="1">
    <location>
        <begin position="505"/>
        <end position="532"/>
    </location>
</feature>
<feature type="compositionally biased region" description="Polar residues" evidence="1">
    <location>
        <begin position="664"/>
        <end position="673"/>
    </location>
</feature>
<proteinExistence type="predicted"/>
<protein>
    <submittedName>
        <fullName evidence="2">Uncharacterized protein</fullName>
    </submittedName>
</protein>
<dbReference type="AlphaFoldDB" id="A0A8H6RL61"/>
<feature type="compositionally biased region" description="Polar residues" evidence="1">
    <location>
        <begin position="402"/>
        <end position="432"/>
    </location>
</feature>
<feature type="region of interest" description="Disordered" evidence="1">
    <location>
        <begin position="393"/>
        <end position="447"/>
    </location>
</feature>
<evidence type="ECO:0000313" key="2">
    <source>
        <dbReference type="EMBL" id="KAF7192878.1"/>
    </source>
</evidence>
<keyword evidence="3" id="KW-1185">Reference proteome</keyword>
<dbReference type="Proteomes" id="UP000660729">
    <property type="component" value="Unassembled WGS sequence"/>
</dbReference>
<gene>
    <name evidence="2" type="ORF">HII31_05792</name>
</gene>
<reference evidence="2" key="1">
    <citation type="submission" date="2020-04" db="EMBL/GenBank/DDBJ databases">
        <title>Draft genome resource of the tomato pathogen Pseudocercospora fuligena.</title>
        <authorList>
            <person name="Zaccaron A."/>
        </authorList>
    </citation>
    <scope>NUCLEOTIDE SEQUENCE</scope>
    <source>
        <strain evidence="2">PF001</strain>
    </source>
</reference>
<evidence type="ECO:0000256" key="1">
    <source>
        <dbReference type="SAM" id="MobiDB-lite"/>
    </source>
</evidence>
<sequence>MRTARSWLIGREKGGNTAASRDAVALLQRTYSASTIDPTQHIAVPRSLHMSSLSYAGAIVIADPPYGHKAQSWMLDEVHGTPSDIAALTNKYIFGSLGANNIILVSCKPSKLHHGHLVSVVLELKVRFQIKFILYIEQRIRGNDELSPFQMEPCDIGVPKHDTTSLRRSPSFIANIVDIPYTKAARNQNGLTFLPLRGTLRAKGRVSEYNVYCKDESLFGHLTLEKFFDLDRESTHEGQQELLSVFQDILCLELDRHIADLQDLTRLAILGLLDFCRTFPSAMSQAYGTSSAAAWAAKFTTDSIAIAELGTLKPVMHTRSAEQKMTSYVYSHNIIGGHAIVHLGNIINHHQPSMRAQPGSGPAISTWGPSALCVLMVAYNMHKMNKLAESLDGANDRKGKSAQVSQAQTNPIRVSKSTTRSFGATKLATSPPQHRKHASRELSDIPSAVSKAAVDKTRSTIGSVKDSNLVKTNEQDHLKTAWKRAISLAATRKLEESATYQAITPTPSYAQPHRTSPNPPTPGPTWTGSNNLNSLYRGHTSWTSPSNDTHYPGFAHGHRPHSRVSKLDNKDIGPSQFKKGDQVCISDERSPPFAVFDIIELRPGESCWQYRVQPDISRFGYAASTRDKEWIAESLLSHAPADMLPILRPQDAFLLQSALTNATGTSSKSQQHSARQDKSSRQAGKGDNFFSLW</sequence>
<organism evidence="2 3">
    <name type="scientific">Pseudocercospora fuligena</name>
    <dbReference type="NCBI Taxonomy" id="685502"/>
    <lineage>
        <taxon>Eukaryota</taxon>
        <taxon>Fungi</taxon>
        <taxon>Dikarya</taxon>
        <taxon>Ascomycota</taxon>
        <taxon>Pezizomycotina</taxon>
        <taxon>Dothideomycetes</taxon>
        <taxon>Dothideomycetidae</taxon>
        <taxon>Mycosphaerellales</taxon>
        <taxon>Mycosphaerellaceae</taxon>
        <taxon>Pseudocercospora</taxon>
    </lineage>
</organism>
<evidence type="ECO:0000313" key="3">
    <source>
        <dbReference type="Proteomes" id="UP000660729"/>
    </source>
</evidence>
<accession>A0A8H6RL61</accession>
<feature type="region of interest" description="Disordered" evidence="1">
    <location>
        <begin position="556"/>
        <end position="575"/>
    </location>
</feature>
<feature type="region of interest" description="Disordered" evidence="1">
    <location>
        <begin position="664"/>
        <end position="693"/>
    </location>
</feature>